<protein>
    <recommendedName>
        <fullName evidence="2">Methyltransferase type 11 domain-containing protein</fullName>
    </recommendedName>
</protein>
<dbReference type="RefSeq" id="XP_007511556.1">
    <property type="nucleotide sequence ID" value="XM_007511494.1"/>
</dbReference>
<organism evidence="3 4">
    <name type="scientific">Bathycoccus prasinos</name>
    <dbReference type="NCBI Taxonomy" id="41875"/>
    <lineage>
        <taxon>Eukaryota</taxon>
        <taxon>Viridiplantae</taxon>
        <taxon>Chlorophyta</taxon>
        <taxon>Mamiellophyceae</taxon>
        <taxon>Mamiellales</taxon>
        <taxon>Bathycoccaceae</taxon>
        <taxon>Bathycoccus</taxon>
    </lineage>
</organism>
<dbReference type="PANTHER" id="PTHR43036:SF2">
    <property type="entry name" value="OS04G0481300 PROTEIN"/>
    <property type="match status" value="1"/>
</dbReference>
<keyword evidence="4" id="KW-1185">Reference proteome</keyword>
<feature type="compositionally biased region" description="Low complexity" evidence="1">
    <location>
        <begin position="1"/>
        <end position="19"/>
    </location>
</feature>
<dbReference type="OrthoDB" id="2013972at2759"/>
<proteinExistence type="predicted"/>
<dbReference type="CDD" id="cd02440">
    <property type="entry name" value="AdoMet_MTases"/>
    <property type="match status" value="1"/>
</dbReference>
<accession>K8EHP5</accession>
<dbReference type="InterPro" id="IPR029063">
    <property type="entry name" value="SAM-dependent_MTases_sf"/>
</dbReference>
<dbReference type="AlphaFoldDB" id="K8EHP5"/>
<dbReference type="Gene3D" id="3.40.50.150">
    <property type="entry name" value="Vaccinia Virus protein VP39"/>
    <property type="match status" value="1"/>
</dbReference>
<evidence type="ECO:0000256" key="1">
    <source>
        <dbReference type="SAM" id="MobiDB-lite"/>
    </source>
</evidence>
<dbReference type="Proteomes" id="UP000198341">
    <property type="component" value="Chromosome 8"/>
</dbReference>
<feature type="region of interest" description="Disordered" evidence="1">
    <location>
        <begin position="1"/>
        <end position="33"/>
    </location>
</feature>
<dbReference type="eggNOG" id="KOG1269">
    <property type="taxonomic scope" value="Eukaryota"/>
</dbReference>
<dbReference type="KEGG" id="bpg:Bathy08g03780"/>
<gene>
    <name evidence="3" type="ORF">Bathy08g03780</name>
</gene>
<reference evidence="3 4" key="1">
    <citation type="submission" date="2011-10" db="EMBL/GenBank/DDBJ databases">
        <authorList>
            <person name="Genoscope - CEA"/>
        </authorList>
    </citation>
    <scope>NUCLEOTIDE SEQUENCE [LARGE SCALE GENOMIC DNA]</scope>
    <source>
        <strain evidence="3 4">RCC 1105</strain>
    </source>
</reference>
<dbReference type="GeneID" id="19014357"/>
<sequence>MTTLLSSQSSGVSSLSSSLANNREKDRGHLGRRVKRVLRSKKAMTFYSSTSSNESAGTLKRTQVIDRTERTKLNESDDSLWYSAPRFCTHVDDGFLEQLTRLYRQRTKASFKVCDLCSSHVSHYPYEYEYALGHGLNREELKRNRQFQGNFFVRNFNENPTIEAEDQTFDMVSMCVSIQYMQRGEELFKEIFRVLKPGGVVIISYSNRMFYEKALSVWRDGTGYSRTQLVKSYFQNVSGFTEPEVITEVLPDGVEDEKNVFVKMMKTFMKRASSDPFYAVVSYRNFKRIE</sequence>
<dbReference type="GO" id="GO:0008757">
    <property type="term" value="F:S-adenosylmethionine-dependent methyltransferase activity"/>
    <property type="evidence" value="ECO:0007669"/>
    <property type="project" value="InterPro"/>
</dbReference>
<dbReference type="EMBL" id="FO082271">
    <property type="protein sequence ID" value="CCO17677.1"/>
    <property type="molecule type" value="Genomic_DNA"/>
</dbReference>
<feature type="domain" description="Methyltransferase type 11" evidence="2">
    <location>
        <begin position="162"/>
        <end position="203"/>
    </location>
</feature>
<dbReference type="Pfam" id="PF08241">
    <property type="entry name" value="Methyltransf_11"/>
    <property type="match status" value="1"/>
</dbReference>
<dbReference type="InterPro" id="IPR013216">
    <property type="entry name" value="Methyltransf_11"/>
</dbReference>
<dbReference type="STRING" id="41875.K8EHP5"/>
<name>K8EHP5_9CHLO</name>
<dbReference type="PANTHER" id="PTHR43036">
    <property type="entry name" value="OSJNBB0011N17.9 PROTEIN"/>
    <property type="match status" value="1"/>
</dbReference>
<evidence type="ECO:0000259" key="2">
    <source>
        <dbReference type="Pfam" id="PF08241"/>
    </source>
</evidence>
<evidence type="ECO:0000313" key="4">
    <source>
        <dbReference type="Proteomes" id="UP000198341"/>
    </source>
</evidence>
<dbReference type="SUPFAM" id="SSF53335">
    <property type="entry name" value="S-adenosyl-L-methionine-dependent methyltransferases"/>
    <property type="match status" value="1"/>
</dbReference>
<evidence type="ECO:0000313" key="3">
    <source>
        <dbReference type="EMBL" id="CCO17677.1"/>
    </source>
</evidence>